<dbReference type="Proteomes" id="UP000623467">
    <property type="component" value="Unassembled WGS sequence"/>
</dbReference>
<dbReference type="EMBL" id="JACAZH010000004">
    <property type="protein sequence ID" value="KAF7371384.1"/>
    <property type="molecule type" value="Genomic_DNA"/>
</dbReference>
<dbReference type="PROSITE" id="PS50097">
    <property type="entry name" value="BTB"/>
    <property type="match status" value="1"/>
</dbReference>
<evidence type="ECO:0000313" key="2">
    <source>
        <dbReference type="EMBL" id="KAF7371384.1"/>
    </source>
</evidence>
<organism evidence="2 3">
    <name type="scientific">Mycena sanguinolenta</name>
    <dbReference type="NCBI Taxonomy" id="230812"/>
    <lineage>
        <taxon>Eukaryota</taxon>
        <taxon>Fungi</taxon>
        <taxon>Dikarya</taxon>
        <taxon>Basidiomycota</taxon>
        <taxon>Agaricomycotina</taxon>
        <taxon>Agaricomycetes</taxon>
        <taxon>Agaricomycetidae</taxon>
        <taxon>Agaricales</taxon>
        <taxon>Marasmiineae</taxon>
        <taxon>Mycenaceae</taxon>
        <taxon>Mycena</taxon>
    </lineage>
</organism>
<evidence type="ECO:0000313" key="3">
    <source>
        <dbReference type="Proteomes" id="UP000623467"/>
    </source>
</evidence>
<feature type="domain" description="BTB" evidence="1">
    <location>
        <begin position="26"/>
        <end position="89"/>
    </location>
</feature>
<dbReference type="Pfam" id="PF00651">
    <property type="entry name" value="BTB"/>
    <property type="match status" value="1"/>
</dbReference>
<dbReference type="AlphaFoldDB" id="A0A8H6Z5J7"/>
<evidence type="ECO:0000259" key="1">
    <source>
        <dbReference type="PROSITE" id="PS50097"/>
    </source>
</evidence>
<dbReference type="InterPro" id="IPR000210">
    <property type="entry name" value="BTB/POZ_dom"/>
</dbReference>
<dbReference type="InterPro" id="IPR011333">
    <property type="entry name" value="SKP1/BTB/POZ_sf"/>
</dbReference>
<gene>
    <name evidence="2" type="ORF">MSAN_00774900</name>
</gene>
<reference evidence="2" key="1">
    <citation type="submission" date="2020-05" db="EMBL/GenBank/DDBJ databases">
        <title>Mycena genomes resolve the evolution of fungal bioluminescence.</title>
        <authorList>
            <person name="Tsai I.J."/>
        </authorList>
    </citation>
    <scope>NUCLEOTIDE SEQUENCE</scope>
    <source>
        <strain evidence="2">160909Yilan</strain>
    </source>
</reference>
<proteinExistence type="predicted"/>
<protein>
    <recommendedName>
        <fullName evidence="1">BTB domain-containing protein</fullName>
    </recommendedName>
</protein>
<comment type="caution">
    <text evidence="2">The sequence shown here is derived from an EMBL/GenBank/DDBJ whole genome shotgun (WGS) entry which is preliminary data.</text>
</comment>
<keyword evidence="3" id="KW-1185">Reference proteome</keyword>
<name>A0A8H6Z5J7_9AGAR</name>
<dbReference type="Gene3D" id="3.30.710.10">
    <property type="entry name" value="Potassium Channel Kv1.1, Chain A"/>
    <property type="match status" value="1"/>
</dbReference>
<dbReference type="SUPFAM" id="SSF54695">
    <property type="entry name" value="POZ domain"/>
    <property type="match status" value="1"/>
</dbReference>
<dbReference type="OrthoDB" id="3164835at2759"/>
<sequence>MADTPHPADSPSGAFAPSAPFDDLTADTVLRSCDGCHFRVHRLVLSRASPFFDTMFSLPQPAGENDVPIIEVAEPGRLLDCFLRVWYPGADMAAIDGLDELDKIMELALAKYDMRFLARILQKHVETYTETSCVAVFALACRYGWRDVAKAAARQSLKLDFRKLYSDTSLTPHLKHISADHLQALLRYHNACSLAASSVGPDLPWLSSESCWIKCSEGCDIHPTRQIHFQNNRLCRIILRTWIFHYIDAAAAILKDRPAANVQDPSVLVTALSNTAACNGICRTNGPRDLAVFITKEFIPAVNSAIEAVPLEISF</sequence>
<accession>A0A8H6Z5J7</accession>